<dbReference type="InterPro" id="IPR053214">
    <property type="entry name" value="LysM12-like"/>
</dbReference>
<dbReference type="STRING" id="1447875.A0A2B7XPD0"/>
<feature type="domain" description="LysM" evidence="4">
    <location>
        <begin position="21"/>
        <end position="66"/>
    </location>
</feature>
<comment type="caution">
    <text evidence="5">The sequence shown here is derived from an EMBL/GenBank/DDBJ whole genome shotgun (WGS) entry which is preliminary data.</text>
</comment>
<dbReference type="PANTHER" id="PTHR47700:SF1">
    <property type="entry name" value="CHITINASE"/>
    <property type="match status" value="1"/>
</dbReference>
<dbReference type="Pfam" id="PF14856">
    <property type="entry name" value="Hce2"/>
    <property type="match status" value="1"/>
</dbReference>
<proteinExistence type="predicted"/>
<keyword evidence="2" id="KW-0843">Virulence</keyword>
<reference evidence="5 6" key="1">
    <citation type="submission" date="2017-10" db="EMBL/GenBank/DDBJ databases">
        <title>Comparative genomics in systemic dimorphic fungi from Ajellomycetaceae.</title>
        <authorList>
            <person name="Munoz J.F."/>
            <person name="Mcewen J.G."/>
            <person name="Clay O.K."/>
            <person name="Cuomo C.A."/>
        </authorList>
    </citation>
    <scope>NUCLEOTIDE SEQUENCE [LARGE SCALE GENOMIC DNA]</scope>
    <source>
        <strain evidence="5 6">UAMH5409</strain>
    </source>
</reference>
<evidence type="ECO:0000313" key="5">
    <source>
        <dbReference type="EMBL" id="PGH10805.1"/>
    </source>
</evidence>
<gene>
    <name evidence="5" type="ORF">AJ79_05278</name>
</gene>
<keyword evidence="1" id="KW-0147">Chitin-binding</keyword>
<evidence type="ECO:0000256" key="3">
    <source>
        <dbReference type="SAM" id="MobiDB-lite"/>
    </source>
</evidence>
<dbReference type="InterPro" id="IPR029226">
    <property type="entry name" value="Ecp2-like"/>
</dbReference>
<evidence type="ECO:0000256" key="2">
    <source>
        <dbReference type="ARBA" id="ARBA00023026"/>
    </source>
</evidence>
<dbReference type="Gene3D" id="3.10.350.10">
    <property type="entry name" value="LysM domain"/>
    <property type="match status" value="2"/>
</dbReference>
<dbReference type="PANTHER" id="PTHR47700">
    <property type="entry name" value="V CHITINASE, PUTATIVE (AFU_ORTHOLOGUE AFUA_6G13720)-RELATED"/>
    <property type="match status" value="1"/>
</dbReference>
<dbReference type="InterPro" id="IPR018392">
    <property type="entry name" value="LysM"/>
</dbReference>
<dbReference type="Proteomes" id="UP000223968">
    <property type="component" value="Unassembled WGS sequence"/>
</dbReference>
<protein>
    <recommendedName>
        <fullName evidence="4">LysM domain-containing protein</fullName>
    </recommendedName>
</protein>
<dbReference type="AlphaFoldDB" id="A0A2B7XPD0"/>
<sequence>MNSTSNSTFSMKTPRTRAKCRTVQASTGDNCSVLAKKCGISHAELIKHNPGADFCSTLRPKKHVCCSSGDLSELRPQSNQDGSCHTYQVKTDDNCDDLAAEYGLKRENLEEFKKNTWGWNGCRLLSINTFICLSKGTPPFPAPIANAVCGPQKPGSKPPTDGSGIDELNPCPMNSCATSGANRRQHHRRLVQGLAAYHDVATPVKNWDKLKRHPSSKDDPETDHTRNSNWTQFDCTHQLIKDKLDYTPSERWSGLNADAAWKDVVRIWQDTDSHRKEIYFTQSVSSTLRMGAVAKCGELEADNCAQAVDCPNGANVKIHQLYSDYYKALFQVAAISSTALKDLENKFAPIPPPKDKTSLLLFIDLITVGTLSTAGPFFNSFLKKLPYFVERDVAFNNVKDTTMTMIGQSTTIAKDLLPSGGKAGWMPEKQDTFSNYMGQTIDAWANVTWLALEKVFDGSPESIDILWSTISDGKLVEGRYEKQLPKSGNLNNELRANVAKSSFGCSIPALWWVSSSYAFVIDSGYGCDKDKPLGDYLMTTPWRLRVPVSMADNTTWPIRTVTPRNATAATVLEAAITANAGIGNFSVPPGLKSLDGTTFGGITKDDLIRGSVRTNGAGFADPTNKGAIDLLDVDVTTPGFMRIPVCSPERAFQSWDTSKKGSSEHYPCDIPPGKSHCGDSKFVDQTSDASPKVEDCLAIMRNIEGDGGSDWTTQVIGKSQCRIVRAGSCNFGVEATKVNGNVNFKVGGKMSSILSMIQLRCLVKAGSLEHKGDMQCHGNVKKQPVKWGIY</sequence>
<dbReference type="PROSITE" id="PS51782">
    <property type="entry name" value="LYSM"/>
    <property type="match status" value="2"/>
</dbReference>
<dbReference type="EMBL" id="PDNB01000082">
    <property type="protein sequence ID" value="PGH10805.1"/>
    <property type="molecule type" value="Genomic_DNA"/>
</dbReference>
<feature type="compositionally biased region" description="Basic and acidic residues" evidence="3">
    <location>
        <begin position="215"/>
        <end position="226"/>
    </location>
</feature>
<keyword evidence="6" id="KW-1185">Reference proteome</keyword>
<organism evidence="5 6">
    <name type="scientific">Helicocarpus griseus UAMH5409</name>
    <dbReference type="NCBI Taxonomy" id="1447875"/>
    <lineage>
        <taxon>Eukaryota</taxon>
        <taxon>Fungi</taxon>
        <taxon>Dikarya</taxon>
        <taxon>Ascomycota</taxon>
        <taxon>Pezizomycotina</taxon>
        <taxon>Eurotiomycetes</taxon>
        <taxon>Eurotiomycetidae</taxon>
        <taxon>Onygenales</taxon>
        <taxon>Ajellomycetaceae</taxon>
        <taxon>Helicocarpus</taxon>
    </lineage>
</organism>
<feature type="region of interest" description="Disordered" evidence="3">
    <location>
        <begin position="207"/>
        <end position="228"/>
    </location>
</feature>
<dbReference type="GO" id="GO:0008061">
    <property type="term" value="F:chitin binding"/>
    <property type="evidence" value="ECO:0007669"/>
    <property type="project" value="UniProtKB-KW"/>
</dbReference>
<dbReference type="InterPro" id="IPR036779">
    <property type="entry name" value="LysM_dom_sf"/>
</dbReference>
<evidence type="ECO:0000259" key="4">
    <source>
        <dbReference type="PROSITE" id="PS51782"/>
    </source>
</evidence>
<name>A0A2B7XPD0_9EURO</name>
<accession>A0A2B7XPD0</accession>
<dbReference type="CDD" id="cd00118">
    <property type="entry name" value="LysM"/>
    <property type="match status" value="1"/>
</dbReference>
<dbReference type="OrthoDB" id="4201610at2759"/>
<feature type="domain" description="LysM" evidence="4">
    <location>
        <begin position="85"/>
        <end position="133"/>
    </location>
</feature>
<evidence type="ECO:0000313" key="6">
    <source>
        <dbReference type="Proteomes" id="UP000223968"/>
    </source>
</evidence>
<evidence type="ECO:0000256" key="1">
    <source>
        <dbReference type="ARBA" id="ARBA00022669"/>
    </source>
</evidence>